<dbReference type="PROSITE" id="PS50994">
    <property type="entry name" value="INTEGRASE"/>
    <property type="match status" value="1"/>
</dbReference>
<dbReference type="PANTHER" id="PTHR46889">
    <property type="entry name" value="TRANSPOSASE INSF FOR INSERTION SEQUENCE IS3B-RELATED"/>
    <property type="match status" value="1"/>
</dbReference>
<sequence length="318" mass="37595">MAFAHEWIQAGFPAKRVLKIASVGRSTYYYRVSNPPVKRESTGGRPIPGFSMNTKGKRVKDNVIKQYLMELIDGETAVYGYRKLTRALRKIYNLIINKKKVYRLCKELDILMPQREKKPKYPRKLARNRSVNGPNQLWQLDIKYGYVLSSRRYFFLASAIDVYDRTIVGHYRGTVCEAKHITKMLQKAIMKRNIHIPESEDQIADNSTKLIIRTDNGPQFCSHHFQDFCKGQIVIEHERIPPKSPNMNAYIESFHSVLERECYQRNEFINFEHAYKKVDDYIQFYNEERYHGSLMDYSPKEYFEKYMDNQVKPITLTM</sequence>
<protein>
    <submittedName>
        <fullName evidence="3">IS3 family transposase</fullName>
    </submittedName>
</protein>
<dbReference type="InterPro" id="IPR025948">
    <property type="entry name" value="HTH-like_dom"/>
</dbReference>
<dbReference type="Pfam" id="PF13276">
    <property type="entry name" value="HTH_21"/>
    <property type="match status" value="1"/>
</dbReference>
<comment type="caution">
    <text evidence="3">The sequence shown here is derived from an EMBL/GenBank/DDBJ whole genome shotgun (WGS) entry which is preliminary data.</text>
</comment>
<organism evidence="3 4">
    <name type="scientific">Rossellomorea oryzaecorticis</name>
    <dbReference type="NCBI Taxonomy" id="1396505"/>
    <lineage>
        <taxon>Bacteria</taxon>
        <taxon>Bacillati</taxon>
        <taxon>Bacillota</taxon>
        <taxon>Bacilli</taxon>
        <taxon>Bacillales</taxon>
        <taxon>Bacillaceae</taxon>
        <taxon>Rossellomorea</taxon>
    </lineage>
</organism>
<dbReference type="EMBL" id="JBBYAF010000089">
    <property type="protein sequence ID" value="MEL3974770.1"/>
    <property type="molecule type" value="Genomic_DNA"/>
</dbReference>
<dbReference type="NCBIfam" id="NF033516">
    <property type="entry name" value="transpos_IS3"/>
    <property type="match status" value="1"/>
</dbReference>
<dbReference type="InterPro" id="IPR050900">
    <property type="entry name" value="Transposase_IS3/IS150/IS904"/>
</dbReference>
<evidence type="ECO:0000256" key="1">
    <source>
        <dbReference type="ARBA" id="ARBA00002286"/>
    </source>
</evidence>
<dbReference type="InterPro" id="IPR036397">
    <property type="entry name" value="RNaseH_sf"/>
</dbReference>
<proteinExistence type="predicted"/>
<accession>A0ABU9KF65</accession>
<evidence type="ECO:0000259" key="2">
    <source>
        <dbReference type="PROSITE" id="PS50994"/>
    </source>
</evidence>
<evidence type="ECO:0000313" key="4">
    <source>
        <dbReference type="Proteomes" id="UP001389717"/>
    </source>
</evidence>
<dbReference type="RefSeq" id="WP_341986332.1">
    <property type="nucleotide sequence ID" value="NZ_JBBYAF010000089.1"/>
</dbReference>
<evidence type="ECO:0000313" key="3">
    <source>
        <dbReference type="EMBL" id="MEL3974770.1"/>
    </source>
</evidence>
<name>A0ABU9KF65_9BACI</name>
<gene>
    <name evidence="3" type="ORF">AAEO50_21005</name>
</gene>
<comment type="function">
    <text evidence="1">Involved in the transposition of the insertion sequence.</text>
</comment>
<dbReference type="InterPro" id="IPR048020">
    <property type="entry name" value="Transpos_IS3"/>
</dbReference>
<dbReference type="InterPro" id="IPR012337">
    <property type="entry name" value="RNaseH-like_sf"/>
</dbReference>
<dbReference type="SUPFAM" id="SSF53098">
    <property type="entry name" value="Ribonuclease H-like"/>
    <property type="match status" value="1"/>
</dbReference>
<reference evidence="3 4" key="1">
    <citation type="submission" date="2024-04" db="EMBL/GenBank/DDBJ databases">
        <title>Bacillus oryzaecorticis sp. nov., a moderately halophilic bacterium isolated from rice husks.</title>
        <authorList>
            <person name="Zhu H.-S."/>
        </authorList>
    </citation>
    <scope>NUCLEOTIDE SEQUENCE [LARGE SCALE GENOMIC DNA]</scope>
    <source>
        <strain evidence="3 4">ZC255</strain>
    </source>
</reference>
<dbReference type="Gene3D" id="3.30.420.10">
    <property type="entry name" value="Ribonuclease H-like superfamily/Ribonuclease H"/>
    <property type="match status" value="1"/>
</dbReference>
<keyword evidence="4" id="KW-1185">Reference proteome</keyword>
<dbReference type="Proteomes" id="UP001389717">
    <property type="component" value="Unassembled WGS sequence"/>
</dbReference>
<dbReference type="InterPro" id="IPR001584">
    <property type="entry name" value="Integrase_cat-core"/>
</dbReference>
<feature type="domain" description="Integrase catalytic" evidence="2">
    <location>
        <begin position="130"/>
        <end position="307"/>
    </location>
</feature>
<dbReference type="PANTHER" id="PTHR46889:SF5">
    <property type="entry name" value="INTEGRASE PROTEIN"/>
    <property type="match status" value="1"/>
</dbReference>
<dbReference type="Pfam" id="PF13683">
    <property type="entry name" value="rve_3"/>
    <property type="match status" value="1"/>
</dbReference>